<keyword evidence="5" id="KW-0255">Endonuclease</keyword>
<dbReference type="AlphaFoldDB" id="A0A6N7IS83"/>
<evidence type="ECO:0000256" key="2">
    <source>
        <dbReference type="ARBA" id="ARBA00022801"/>
    </source>
</evidence>
<dbReference type="EMBL" id="WHYR01000032">
    <property type="protein sequence ID" value="MQL52912.1"/>
    <property type="molecule type" value="Genomic_DNA"/>
</dbReference>
<feature type="domain" description="HD Cas3-type" evidence="4">
    <location>
        <begin position="12"/>
        <end position="222"/>
    </location>
</feature>
<dbReference type="GO" id="GO:0046872">
    <property type="term" value="F:metal ion binding"/>
    <property type="evidence" value="ECO:0007669"/>
    <property type="project" value="UniProtKB-KW"/>
</dbReference>
<dbReference type="InterPro" id="IPR006483">
    <property type="entry name" value="CRISPR-assoc_Cas3_HD"/>
</dbReference>
<dbReference type="Gene3D" id="1.10.3210.30">
    <property type="match status" value="1"/>
</dbReference>
<comment type="caution">
    <text evidence="5">The sequence shown here is derived from an EMBL/GenBank/DDBJ whole genome shotgun (WGS) entry which is preliminary data.</text>
</comment>
<protein>
    <submittedName>
        <fullName evidence="5">CRISPR-associated endonuclease Cas3</fullName>
    </submittedName>
</protein>
<keyword evidence="6" id="KW-1185">Reference proteome</keyword>
<dbReference type="Proteomes" id="UP000441717">
    <property type="component" value="Unassembled WGS sequence"/>
</dbReference>
<dbReference type="GO" id="GO:0016787">
    <property type="term" value="F:hydrolase activity"/>
    <property type="evidence" value="ECO:0007669"/>
    <property type="project" value="UniProtKB-KW"/>
</dbReference>
<gene>
    <name evidence="5" type="ORF">GFC01_11705</name>
</gene>
<dbReference type="NCBIfam" id="TIGR01596">
    <property type="entry name" value="cas3_HD"/>
    <property type="match status" value="1"/>
</dbReference>
<evidence type="ECO:0000256" key="1">
    <source>
        <dbReference type="ARBA" id="ARBA00022723"/>
    </source>
</evidence>
<dbReference type="OrthoDB" id="9810236at2"/>
<dbReference type="CDD" id="cd09641">
    <property type="entry name" value="Cas3''_I"/>
    <property type="match status" value="1"/>
</dbReference>
<dbReference type="RefSeq" id="WP_152947341.1">
    <property type="nucleotide sequence ID" value="NZ_WHYR01000032.1"/>
</dbReference>
<proteinExistence type="predicted"/>
<evidence type="ECO:0000313" key="5">
    <source>
        <dbReference type="EMBL" id="MQL52912.1"/>
    </source>
</evidence>
<dbReference type="PROSITE" id="PS51643">
    <property type="entry name" value="HD_CAS3"/>
    <property type="match status" value="1"/>
</dbReference>
<name>A0A6N7IS83_9FIRM</name>
<evidence type="ECO:0000256" key="3">
    <source>
        <dbReference type="ARBA" id="ARBA00023118"/>
    </source>
</evidence>
<evidence type="ECO:0000259" key="4">
    <source>
        <dbReference type="PROSITE" id="PS51643"/>
    </source>
</evidence>
<dbReference type="Pfam" id="PF18019">
    <property type="entry name" value="Cas3_HD"/>
    <property type="match status" value="1"/>
</dbReference>
<keyword evidence="3" id="KW-0051">Antiviral defense</keyword>
<evidence type="ECO:0000313" key="6">
    <source>
        <dbReference type="Proteomes" id="UP000441717"/>
    </source>
</evidence>
<reference evidence="5 6" key="1">
    <citation type="submission" date="2019-10" db="EMBL/GenBank/DDBJ databases">
        <title>Comparative genomics of sulfur disproportionating microorganisms.</title>
        <authorList>
            <person name="Ward L.M."/>
            <person name="Bertran E."/>
            <person name="Johnston D."/>
        </authorList>
    </citation>
    <scope>NUCLEOTIDE SEQUENCE [LARGE SCALE GENOMIC DNA]</scope>
    <source>
        <strain evidence="5 6">DSM 14055</strain>
    </source>
</reference>
<keyword evidence="2" id="KW-0378">Hydrolase</keyword>
<dbReference type="InterPro" id="IPR038257">
    <property type="entry name" value="CRISPR-assoc_Cas3_HD_sf"/>
</dbReference>
<sequence length="824" mass="92646">MKSPLLAKKRPGQNIYQTLDGHTEDALIILSGYLREHRPLMEKLTGEWRMPFARLGQLLFLALFMHDLGKATREFQERLLQEKLSRELSHTFFGLPLVETDLPPEDERLVKVLVLSHHTQQFDRLYDSFELLPGVSYLENQITDYLESYGRLHRKYFTDLFPLSTRPLSPFATASQGLGLRERIREEVSRLQVATRQSEPAPRLKAIYSFAITLLKYCDSQSSRAFHRAVLPEGTVCGTLLNHDRENPPRENTGPFPQFSGPCHLPQPSGNCTLTDTRNCLRKVTFTTCPQNDGYGFNTGRELPTTDNRDKKVNYRYKVNDGNRFTFLLTPPGPRKVELALARAASLAEAGKREKLVWICPGQVASGFVRHRLACLLKSNKVALVDAAGYYPHDPNTRGIPLESNGRPNGMSGVNRERIFTCPFTVATLDHLIFSLVHGFPQADYALGNLIKAVVIIDGLPEPASPAFHYTLDALTLLREMNIPHIILDTLPAPGLKAYLAGAGYHLEDHFTERHKPLFSLKYGQEGPLEAVKDCYREGLNQAVYTPNPRAAVQMARRIKSALPGCRVVLWHSLFTRGDRHAREAAIISLAEQTGPWVVVTDAAVDTSGLPRCHVVHTDNAPASLLTRRSHPLWRYGSTPGAYTNGQGTDIPVMIIHDHRKTIEPHVKLLQGSGPVQNARNPHGAMARQCRNTTFPEPGIIMPGRMERHLEEEYRRTPPVSTNLGAVFRECTLFGYSPLEVRYMDQPLVALWRPAERLMDVIPAGLWRENPPEKPDLLPRLTVKVPLEWYSRHPDLFSTAGIPGETALVCQLPYHEDDGLEPPP</sequence>
<keyword evidence="5" id="KW-0540">Nuclease</keyword>
<keyword evidence="1" id="KW-0479">Metal-binding</keyword>
<dbReference type="GO" id="GO:0004519">
    <property type="term" value="F:endonuclease activity"/>
    <property type="evidence" value="ECO:0007669"/>
    <property type="project" value="UniProtKB-KW"/>
</dbReference>
<dbReference type="GO" id="GO:0051607">
    <property type="term" value="P:defense response to virus"/>
    <property type="evidence" value="ECO:0007669"/>
    <property type="project" value="UniProtKB-KW"/>
</dbReference>
<organism evidence="5 6">
    <name type="scientific">Desulfofundulus thermobenzoicus</name>
    <dbReference type="NCBI Taxonomy" id="29376"/>
    <lineage>
        <taxon>Bacteria</taxon>
        <taxon>Bacillati</taxon>
        <taxon>Bacillota</taxon>
        <taxon>Clostridia</taxon>
        <taxon>Eubacteriales</taxon>
        <taxon>Peptococcaceae</taxon>
        <taxon>Desulfofundulus</taxon>
    </lineage>
</organism>
<accession>A0A6N7IS83</accession>